<dbReference type="Gene3D" id="3.10.350.10">
    <property type="entry name" value="LysM domain"/>
    <property type="match status" value="1"/>
</dbReference>
<feature type="transmembrane region" description="Helical" evidence="1">
    <location>
        <begin position="7"/>
        <end position="27"/>
    </location>
</feature>
<evidence type="ECO:0000256" key="1">
    <source>
        <dbReference type="SAM" id="Phobius"/>
    </source>
</evidence>
<organism evidence="3 4">
    <name type="scientific">Heyndrickxia acidicola</name>
    <dbReference type="NCBI Taxonomy" id="209389"/>
    <lineage>
        <taxon>Bacteria</taxon>
        <taxon>Bacillati</taxon>
        <taxon>Bacillota</taxon>
        <taxon>Bacilli</taxon>
        <taxon>Bacillales</taxon>
        <taxon>Bacillaceae</taxon>
        <taxon>Heyndrickxia</taxon>
    </lineage>
</organism>
<dbReference type="RefSeq" id="WP_066264428.1">
    <property type="nucleotide sequence ID" value="NZ_JARMAB010000004.1"/>
</dbReference>
<dbReference type="Proteomes" id="UP001341444">
    <property type="component" value="Unassembled WGS sequence"/>
</dbReference>
<keyword evidence="1" id="KW-1133">Transmembrane helix</keyword>
<dbReference type="EMBL" id="JARMAB010000004">
    <property type="protein sequence ID" value="MED1201905.1"/>
    <property type="molecule type" value="Genomic_DNA"/>
</dbReference>
<comment type="caution">
    <text evidence="3">The sequence shown here is derived from an EMBL/GenBank/DDBJ whole genome shotgun (WGS) entry which is preliminary data.</text>
</comment>
<reference evidence="3 4" key="1">
    <citation type="submission" date="2023-03" db="EMBL/GenBank/DDBJ databases">
        <title>Bacillus Genome Sequencing.</title>
        <authorList>
            <person name="Dunlap C."/>
        </authorList>
    </citation>
    <scope>NUCLEOTIDE SEQUENCE [LARGE SCALE GENOMIC DNA]</scope>
    <source>
        <strain evidence="3 4">B-23453</strain>
    </source>
</reference>
<protein>
    <submittedName>
        <fullName evidence="3">LysM peptidoglycan-binding domain-containing protein</fullName>
    </submittedName>
</protein>
<dbReference type="Pfam" id="PF01476">
    <property type="entry name" value="LysM"/>
    <property type="match status" value="1"/>
</dbReference>
<sequence length="107" mass="12562">MTTYIKNYSYAILFIVISFLFGIYVIFSLNDDTSSYERVVVKQGQSIWEIASIYENDYSMSTQQFIKWVQDHNNIDSETIKEGDILTIPVKMKKEFKLQNKLALKTE</sequence>
<dbReference type="InterPro" id="IPR036779">
    <property type="entry name" value="LysM_dom_sf"/>
</dbReference>
<dbReference type="InterPro" id="IPR018392">
    <property type="entry name" value="LysM"/>
</dbReference>
<evidence type="ECO:0000313" key="4">
    <source>
        <dbReference type="Proteomes" id="UP001341444"/>
    </source>
</evidence>
<dbReference type="CDD" id="cd00118">
    <property type="entry name" value="LysM"/>
    <property type="match status" value="1"/>
</dbReference>
<keyword evidence="1" id="KW-0812">Transmembrane</keyword>
<feature type="domain" description="LysM" evidence="2">
    <location>
        <begin position="37"/>
        <end position="88"/>
    </location>
</feature>
<name>A0ABU6MBL3_9BACI</name>
<keyword evidence="1" id="KW-0472">Membrane</keyword>
<dbReference type="SMART" id="SM00257">
    <property type="entry name" value="LysM"/>
    <property type="match status" value="1"/>
</dbReference>
<evidence type="ECO:0000259" key="2">
    <source>
        <dbReference type="PROSITE" id="PS51782"/>
    </source>
</evidence>
<dbReference type="PROSITE" id="PS51782">
    <property type="entry name" value="LYSM"/>
    <property type="match status" value="1"/>
</dbReference>
<proteinExistence type="predicted"/>
<gene>
    <name evidence="3" type="ORF">P4T90_02240</name>
</gene>
<evidence type="ECO:0000313" key="3">
    <source>
        <dbReference type="EMBL" id="MED1201905.1"/>
    </source>
</evidence>
<accession>A0ABU6MBL3</accession>
<keyword evidence="4" id="KW-1185">Reference proteome</keyword>